<protein>
    <recommendedName>
        <fullName evidence="4">Microsomal epoxide hydrolase</fullName>
    </recommendedName>
</protein>
<reference evidence="2" key="1">
    <citation type="submission" date="2022-10" db="EMBL/GenBank/DDBJ databases">
        <title>Culturing micro-colonial fungi from biological soil crusts in the Mojave desert and describing Neophaeococcomyces mojavensis, and introducing the new genera and species Taxawa tesnikishii.</title>
        <authorList>
            <person name="Kurbessoian T."/>
            <person name="Stajich J.E."/>
        </authorList>
    </citation>
    <scope>NUCLEOTIDE SEQUENCE</scope>
    <source>
        <strain evidence="2">TK_1</strain>
    </source>
</reference>
<feature type="compositionally biased region" description="Basic and acidic residues" evidence="1">
    <location>
        <begin position="205"/>
        <end position="215"/>
    </location>
</feature>
<evidence type="ECO:0000313" key="3">
    <source>
        <dbReference type="Proteomes" id="UP001172684"/>
    </source>
</evidence>
<evidence type="ECO:0000313" key="2">
    <source>
        <dbReference type="EMBL" id="KAJ9665346.1"/>
    </source>
</evidence>
<dbReference type="InterPro" id="IPR023214">
    <property type="entry name" value="HAD_sf"/>
</dbReference>
<accession>A0ABQ9NWF8</accession>
<dbReference type="Proteomes" id="UP001172684">
    <property type="component" value="Unassembled WGS sequence"/>
</dbReference>
<dbReference type="InterPro" id="IPR036412">
    <property type="entry name" value="HAD-like_sf"/>
</dbReference>
<dbReference type="Gene3D" id="3.40.50.1000">
    <property type="entry name" value="HAD superfamily/HAD-like"/>
    <property type="match status" value="1"/>
</dbReference>
<dbReference type="InterPro" id="IPR006439">
    <property type="entry name" value="HAD-SF_hydro_IA"/>
</dbReference>
<name>A0ABQ9NWF8_9PEZI</name>
<comment type="caution">
    <text evidence="2">The sequence shown here is derived from an EMBL/GenBank/DDBJ whole genome shotgun (WGS) entry which is preliminary data.</text>
</comment>
<feature type="region of interest" description="Disordered" evidence="1">
    <location>
        <begin position="193"/>
        <end position="217"/>
    </location>
</feature>
<dbReference type="NCBIfam" id="TIGR01509">
    <property type="entry name" value="HAD-SF-IA-v3"/>
    <property type="match status" value="1"/>
</dbReference>
<sequence length="322" mass="35485">MPSKPSQKPKALLFDIGGVCVVSPFQAILDYEIAHNIPPGYVNYAISRTSPNGSWQRLERGEIPLDDKFFEAWAKDLANEKRWREFWVRSQAAQPQKVGYEIADAATAPAPREQGKKQLEVPPVPRIDTKAMFWEMMRTSRAPDPWMFPALRRLRDSKKFVLGGLSNTVIFPAGIRDEKNAVFDSGLRFEEGGKVRGVGGQDSGAPKEEGAHGEGDGGNTQIQAMFDVFVSSAHVGMRKPDPAIYKLALEKLDEAAKAKGLGGLQPGDVLFIDDIGQNLRTARELGMQTLKVELGKAWKAVRSLEDITGLVLLEAEPKMGKL</sequence>
<dbReference type="PANTHER" id="PTHR47829">
    <property type="entry name" value="HYDROLASE, PUTATIVE (AFU_ORTHOLOGUE AFUA_1G12880)-RELATED"/>
    <property type="match status" value="1"/>
</dbReference>
<dbReference type="Pfam" id="PF13419">
    <property type="entry name" value="HAD_2"/>
    <property type="match status" value="1"/>
</dbReference>
<dbReference type="InterPro" id="IPR052898">
    <property type="entry name" value="ACAD10-like"/>
</dbReference>
<gene>
    <name evidence="2" type="ORF">H2201_004638</name>
</gene>
<dbReference type="SUPFAM" id="SSF56784">
    <property type="entry name" value="HAD-like"/>
    <property type="match status" value="1"/>
</dbReference>
<dbReference type="PANTHER" id="PTHR47829:SF1">
    <property type="entry name" value="HAD FAMILY PHOSPHATASE"/>
    <property type="match status" value="1"/>
</dbReference>
<evidence type="ECO:0000256" key="1">
    <source>
        <dbReference type="SAM" id="MobiDB-lite"/>
    </source>
</evidence>
<evidence type="ECO:0008006" key="4">
    <source>
        <dbReference type="Google" id="ProtNLM"/>
    </source>
</evidence>
<keyword evidence="3" id="KW-1185">Reference proteome</keyword>
<proteinExistence type="predicted"/>
<organism evidence="2 3">
    <name type="scientific">Coniosporium apollinis</name>
    <dbReference type="NCBI Taxonomy" id="61459"/>
    <lineage>
        <taxon>Eukaryota</taxon>
        <taxon>Fungi</taxon>
        <taxon>Dikarya</taxon>
        <taxon>Ascomycota</taxon>
        <taxon>Pezizomycotina</taxon>
        <taxon>Dothideomycetes</taxon>
        <taxon>Dothideomycetes incertae sedis</taxon>
        <taxon>Coniosporium</taxon>
    </lineage>
</organism>
<dbReference type="EMBL" id="JAPDRL010000030">
    <property type="protein sequence ID" value="KAJ9665346.1"/>
    <property type="molecule type" value="Genomic_DNA"/>
</dbReference>
<dbReference type="InterPro" id="IPR041492">
    <property type="entry name" value="HAD_2"/>
</dbReference>